<dbReference type="PANTHER" id="PTHR38834">
    <property type="entry name" value="PERIPLASMIC SUBSTRATE BINDING PROTEIN FAMILY 3"/>
    <property type="match status" value="1"/>
</dbReference>
<dbReference type="OrthoDB" id="8594082at2"/>
<evidence type="ECO:0000313" key="2">
    <source>
        <dbReference type="EMBL" id="AVO40842.1"/>
    </source>
</evidence>
<dbReference type="Gene3D" id="3.40.190.10">
    <property type="entry name" value="Periplasmic binding protein-like II"/>
    <property type="match status" value="2"/>
</dbReference>
<dbReference type="EMBL" id="CP027669">
    <property type="protein sequence ID" value="AVO40842.1"/>
    <property type="molecule type" value="Genomic_DNA"/>
</dbReference>
<proteinExistence type="predicted"/>
<dbReference type="Proteomes" id="UP000239326">
    <property type="component" value="Chromosome"/>
</dbReference>
<dbReference type="InterPro" id="IPR001638">
    <property type="entry name" value="Solute-binding_3/MltF_N"/>
</dbReference>
<protein>
    <submittedName>
        <fullName evidence="2">Amino acid ABC transporter substrate-binding protein</fullName>
    </submittedName>
</protein>
<dbReference type="Pfam" id="PF00497">
    <property type="entry name" value="SBP_bac_3"/>
    <property type="match status" value="1"/>
</dbReference>
<dbReference type="AlphaFoldDB" id="A0A2S0MY72"/>
<accession>A0A2S0MY72</accession>
<reference evidence="2 3" key="1">
    <citation type="submission" date="2018-03" db="EMBL/GenBank/DDBJ databases">
        <title>Genome sequencing of Simplicispira sp.</title>
        <authorList>
            <person name="Kim S.-J."/>
            <person name="Heo J."/>
            <person name="Kwon S.-W."/>
        </authorList>
    </citation>
    <scope>NUCLEOTIDE SEQUENCE [LARGE SCALE GENOMIC DNA]</scope>
    <source>
        <strain evidence="2 3">SC1-8</strain>
    </source>
</reference>
<gene>
    <name evidence="2" type="ORF">C6571_05655</name>
</gene>
<dbReference type="PANTHER" id="PTHR38834:SF3">
    <property type="entry name" value="SOLUTE-BINDING PROTEIN FAMILY 3_N-TERMINAL DOMAIN-CONTAINING PROTEIN"/>
    <property type="match status" value="1"/>
</dbReference>
<sequence>MTEHQHWATGVRRRELTVLVALLGSGWRLADAAEGPVRILTEEFPPYNYTDGGKVTGLGTEVVEAVLQELGLQGQFQSMPWARAYETASNVPGVLIYSMVRTPEREKLFKWVGVIAPSDYYLFSLADKALSIPSLEKAQGLQIGTVNQSVGEQFLLSKGFVKGKNLQASAKNELNFEKLQLGRIDLWIMNQLTAYYLVRQAGQNPEKTLHKALAIPELSSQNYYLAFGAQTPDATVERFRKALETLKRNGSLDRLQRKWQ</sequence>
<evidence type="ECO:0000313" key="3">
    <source>
        <dbReference type="Proteomes" id="UP000239326"/>
    </source>
</evidence>
<dbReference type="RefSeq" id="WP_106445831.1">
    <property type="nucleotide sequence ID" value="NZ_CP027669.1"/>
</dbReference>
<dbReference type="KEGG" id="simp:C6571_05655"/>
<dbReference type="SMART" id="SM00062">
    <property type="entry name" value="PBPb"/>
    <property type="match status" value="1"/>
</dbReference>
<organism evidence="2 3">
    <name type="scientific">Simplicispira suum</name>
    <dbReference type="NCBI Taxonomy" id="2109915"/>
    <lineage>
        <taxon>Bacteria</taxon>
        <taxon>Pseudomonadati</taxon>
        <taxon>Pseudomonadota</taxon>
        <taxon>Betaproteobacteria</taxon>
        <taxon>Burkholderiales</taxon>
        <taxon>Comamonadaceae</taxon>
        <taxon>Simplicispira</taxon>
    </lineage>
</organism>
<keyword evidence="3" id="KW-1185">Reference proteome</keyword>
<evidence type="ECO:0000259" key="1">
    <source>
        <dbReference type="SMART" id="SM00062"/>
    </source>
</evidence>
<name>A0A2S0MY72_9BURK</name>
<dbReference type="SUPFAM" id="SSF53850">
    <property type="entry name" value="Periplasmic binding protein-like II"/>
    <property type="match status" value="1"/>
</dbReference>
<feature type="domain" description="Solute-binding protein family 3/N-terminal" evidence="1">
    <location>
        <begin position="36"/>
        <end position="260"/>
    </location>
</feature>